<protein>
    <submittedName>
        <fullName evidence="2">Pimeloyl-ACP methyl ester carboxylesterase</fullName>
    </submittedName>
</protein>
<reference evidence="2" key="1">
    <citation type="submission" date="2022-06" db="EMBL/GenBank/DDBJ databases">
        <title>Genomic Encyclopedia of Archaeal and Bacterial Type Strains, Phase II (KMG-II): from individual species to whole genera.</title>
        <authorList>
            <person name="Goeker M."/>
        </authorList>
    </citation>
    <scope>NUCLEOTIDE SEQUENCE</scope>
    <source>
        <strain evidence="2">DSM 43935</strain>
    </source>
</reference>
<dbReference type="PANTHER" id="PTHR43798:SF33">
    <property type="entry name" value="HYDROLASE, PUTATIVE (AFU_ORTHOLOGUE AFUA_2G14860)-RELATED"/>
    <property type="match status" value="1"/>
</dbReference>
<dbReference type="Proteomes" id="UP001206128">
    <property type="component" value="Unassembled WGS sequence"/>
</dbReference>
<accession>A0AAE3KP46</accession>
<dbReference type="Gene3D" id="3.40.50.1820">
    <property type="entry name" value="alpha/beta hydrolase"/>
    <property type="match status" value="1"/>
</dbReference>
<evidence type="ECO:0000259" key="1">
    <source>
        <dbReference type="Pfam" id="PF12697"/>
    </source>
</evidence>
<dbReference type="AlphaFoldDB" id="A0AAE3KP46"/>
<keyword evidence="3" id="KW-1185">Reference proteome</keyword>
<feature type="domain" description="AB hydrolase-1" evidence="1">
    <location>
        <begin position="30"/>
        <end position="297"/>
    </location>
</feature>
<proteinExistence type="predicted"/>
<evidence type="ECO:0000313" key="2">
    <source>
        <dbReference type="EMBL" id="MCP2169433.1"/>
    </source>
</evidence>
<dbReference type="GO" id="GO:0003824">
    <property type="term" value="F:catalytic activity"/>
    <property type="evidence" value="ECO:0007669"/>
    <property type="project" value="UniProtKB-ARBA"/>
</dbReference>
<name>A0AAE3KP46_9PSEU</name>
<sequence>MPARVPTEHLVDHDGVELAVRDHGGDGPPVLLLHGAGRTLADWAAVAPLLTPQHRVLAMDLRAHGRSGSGPWTLPAVVGDVEAVLAALGATHAVLVGHSLGGMVAVQYAADHPGTPAVVNLDGHGMGRPEQYAGLDADYVTGRLAEIRAMAERAAGRLLRPADVDALLAQQTATGQALGIPGELLAAGLRRALAQRPDGHLCLRPEPEPAAQMQAVVHELDVFPLYRSTRTPVLVCRAGRANPSTPGLPWVDELWAAYARGLDRDLTELAATHPHITVEVVDAAHAMHLERPDEIARHIRTFTARHCRPRADSDAPVGRDR</sequence>
<gene>
    <name evidence="2" type="ORF">LX83_006318</name>
</gene>
<dbReference type="InterPro" id="IPR050266">
    <property type="entry name" value="AB_hydrolase_sf"/>
</dbReference>
<organism evidence="2 3">
    <name type="scientific">Goodfellowiella coeruleoviolacea</name>
    <dbReference type="NCBI Taxonomy" id="334858"/>
    <lineage>
        <taxon>Bacteria</taxon>
        <taxon>Bacillati</taxon>
        <taxon>Actinomycetota</taxon>
        <taxon>Actinomycetes</taxon>
        <taxon>Pseudonocardiales</taxon>
        <taxon>Pseudonocardiaceae</taxon>
        <taxon>Goodfellowiella</taxon>
    </lineage>
</organism>
<evidence type="ECO:0000313" key="3">
    <source>
        <dbReference type="Proteomes" id="UP001206128"/>
    </source>
</evidence>
<dbReference type="InterPro" id="IPR000073">
    <property type="entry name" value="AB_hydrolase_1"/>
</dbReference>
<dbReference type="PANTHER" id="PTHR43798">
    <property type="entry name" value="MONOACYLGLYCEROL LIPASE"/>
    <property type="match status" value="1"/>
</dbReference>
<dbReference type="EMBL" id="JAMTCK010000018">
    <property type="protein sequence ID" value="MCP2169433.1"/>
    <property type="molecule type" value="Genomic_DNA"/>
</dbReference>
<dbReference type="SUPFAM" id="SSF53474">
    <property type="entry name" value="alpha/beta-Hydrolases"/>
    <property type="match status" value="1"/>
</dbReference>
<dbReference type="Pfam" id="PF12697">
    <property type="entry name" value="Abhydrolase_6"/>
    <property type="match status" value="1"/>
</dbReference>
<dbReference type="InterPro" id="IPR029058">
    <property type="entry name" value="AB_hydrolase_fold"/>
</dbReference>
<dbReference type="GO" id="GO:0016020">
    <property type="term" value="C:membrane"/>
    <property type="evidence" value="ECO:0007669"/>
    <property type="project" value="TreeGrafter"/>
</dbReference>
<comment type="caution">
    <text evidence="2">The sequence shown here is derived from an EMBL/GenBank/DDBJ whole genome shotgun (WGS) entry which is preliminary data.</text>
</comment>